<sequence length="530" mass="53090">MRGFLGGVSVGALLAAGGLAMLSLSVPLPVSGPEDQPGEDPVAAVPQPAEQPPAEDTAGAVPDPALHEPGDAPQMPDGGSETAEVPGNGQGRDADLVEAQPAGPAATGASDDLSALAGADTAPAGKPEVGLAASAVEGSSPAPAAAPGLEHAGPEGQPQAAQPAAPPPPGSEAAVIAATDPAPEPEQPAEREETAAAAAPQETAPLPPVQQSPGTQATASVLAPDIGAAPQATTLPVIGAAPPVPDSSADDDAVPAEEATDTEAPQQEALAPQIGTPVVPLTERDEAQEIALAGSQPLDTQPFVAFSEPFYNPEDRPLMSIVLIDDAGAVGAEALAEFPYPLSFAIDPDDPDAAAKMAARRAAGFEVLMLADLPRAATPQDAETALEVWRSRLPEAVAILEGVETGVQGNRPLADQVAAMAASAGYGLVTQNSGLNTVQKLALRDGVPAGVVFRDFDGAGQNPRAIRRFLDQAAFRAGQEGAVIMLGRLRPDTISALLIWGLQDRAARVALAPVSASLEAQLPSKGNGAP</sequence>
<proteinExistence type="predicted"/>
<gene>
    <name evidence="2" type="ORF">K3721_08215</name>
</gene>
<feature type="compositionally biased region" description="Low complexity" evidence="1">
    <location>
        <begin position="41"/>
        <end position="55"/>
    </location>
</feature>
<dbReference type="KEGG" id="lcae:K3721_08215"/>
<feature type="compositionally biased region" description="Acidic residues" evidence="1">
    <location>
        <begin position="248"/>
        <end position="261"/>
    </location>
</feature>
<feature type="region of interest" description="Disordered" evidence="1">
    <location>
        <begin position="30"/>
        <end position="95"/>
    </location>
</feature>
<dbReference type="CDD" id="cd10936">
    <property type="entry name" value="CE4_DAC2"/>
    <property type="match status" value="1"/>
</dbReference>
<protein>
    <submittedName>
        <fullName evidence="2">Divergent polysaccharide deacetylase family protein</fullName>
    </submittedName>
</protein>
<dbReference type="Pfam" id="PF04748">
    <property type="entry name" value="Polysacc_deac_2"/>
    <property type="match status" value="1"/>
</dbReference>
<dbReference type="RefSeq" id="WP_259972481.1">
    <property type="nucleotide sequence ID" value="NZ_CP081070.1"/>
</dbReference>
<dbReference type="EMBL" id="CP081070">
    <property type="protein sequence ID" value="UWQ55511.1"/>
    <property type="molecule type" value="Genomic_DNA"/>
</dbReference>
<evidence type="ECO:0000313" key="3">
    <source>
        <dbReference type="Proteomes" id="UP001058713"/>
    </source>
</evidence>
<feature type="compositionally biased region" description="Low complexity" evidence="1">
    <location>
        <begin position="135"/>
        <end position="147"/>
    </location>
</feature>
<reference evidence="2" key="1">
    <citation type="submission" date="2021-08" db="EMBL/GenBank/DDBJ databases">
        <authorList>
            <person name="Nwanade C."/>
            <person name="Wang M."/>
            <person name="Masoudi A."/>
            <person name="Yu Z."/>
            <person name="Liu J."/>
        </authorList>
    </citation>
    <scope>NUCLEOTIDE SEQUENCE</scope>
    <source>
        <strain evidence="2">S122</strain>
    </source>
</reference>
<dbReference type="AlphaFoldDB" id="A0A9Q9HJE8"/>
<dbReference type="Proteomes" id="UP001058713">
    <property type="component" value="Chromosome"/>
</dbReference>
<accession>A0A9Q9HJE8</accession>
<evidence type="ECO:0000256" key="1">
    <source>
        <dbReference type="SAM" id="MobiDB-lite"/>
    </source>
</evidence>
<dbReference type="InterPro" id="IPR006837">
    <property type="entry name" value="Divergent_DAC"/>
</dbReference>
<feature type="region of interest" description="Disordered" evidence="1">
    <location>
        <begin position="135"/>
        <end position="218"/>
    </location>
</feature>
<name>A0A9Q9HJE8_LEICA</name>
<dbReference type="SUPFAM" id="SSF88713">
    <property type="entry name" value="Glycoside hydrolase/deacetylase"/>
    <property type="match status" value="1"/>
</dbReference>
<evidence type="ECO:0000313" key="2">
    <source>
        <dbReference type="EMBL" id="UWQ55511.1"/>
    </source>
</evidence>
<feature type="compositionally biased region" description="Low complexity" evidence="1">
    <location>
        <begin position="171"/>
        <end position="181"/>
    </location>
</feature>
<feature type="compositionally biased region" description="Low complexity" evidence="1">
    <location>
        <begin position="195"/>
        <end position="204"/>
    </location>
</feature>
<dbReference type="Gene3D" id="3.20.20.370">
    <property type="entry name" value="Glycoside hydrolase/deacetylase"/>
    <property type="match status" value="1"/>
</dbReference>
<feature type="region of interest" description="Disordered" evidence="1">
    <location>
        <begin position="236"/>
        <end position="274"/>
    </location>
</feature>
<feature type="compositionally biased region" description="Low complexity" evidence="1">
    <location>
        <begin position="154"/>
        <end position="163"/>
    </location>
</feature>
<organism evidence="2 3">
    <name type="scientific">Leisingera caerulea</name>
    <name type="common">Phaeobacter caeruleus</name>
    <dbReference type="NCBI Taxonomy" id="506591"/>
    <lineage>
        <taxon>Bacteria</taxon>
        <taxon>Pseudomonadati</taxon>
        <taxon>Pseudomonadota</taxon>
        <taxon>Alphaproteobacteria</taxon>
        <taxon>Rhodobacterales</taxon>
        <taxon>Roseobacteraceae</taxon>
        <taxon>Leisingera</taxon>
    </lineage>
</organism>
<dbReference type="InterPro" id="IPR011330">
    <property type="entry name" value="Glyco_hydro/deAcase_b/a-brl"/>
</dbReference>
<dbReference type="GO" id="GO:0005975">
    <property type="term" value="P:carbohydrate metabolic process"/>
    <property type="evidence" value="ECO:0007669"/>
    <property type="project" value="InterPro"/>
</dbReference>